<dbReference type="Gene3D" id="1.20.1070.10">
    <property type="entry name" value="Rhodopsin 7-helix transmembrane proteins"/>
    <property type="match status" value="1"/>
</dbReference>
<evidence type="ECO:0000313" key="7">
    <source>
        <dbReference type="EMBL" id="KAG2462081.1"/>
    </source>
</evidence>
<evidence type="ECO:0000313" key="8">
    <source>
        <dbReference type="Proteomes" id="UP000886611"/>
    </source>
</evidence>
<keyword evidence="3 5" id="KW-1133">Transmembrane helix</keyword>
<feature type="non-terminal residue" evidence="7">
    <location>
        <position position="265"/>
    </location>
</feature>
<dbReference type="InterPro" id="IPR052921">
    <property type="entry name" value="GPCR1_Superfamily_Member"/>
</dbReference>
<dbReference type="InterPro" id="IPR000276">
    <property type="entry name" value="GPCR_Rhodpsn"/>
</dbReference>
<feature type="transmembrane region" description="Helical" evidence="5">
    <location>
        <begin position="163"/>
        <end position="185"/>
    </location>
</feature>
<evidence type="ECO:0000256" key="3">
    <source>
        <dbReference type="ARBA" id="ARBA00022989"/>
    </source>
</evidence>
<dbReference type="GO" id="GO:0005549">
    <property type="term" value="F:odorant binding"/>
    <property type="evidence" value="ECO:0007669"/>
    <property type="project" value="TreeGrafter"/>
</dbReference>
<dbReference type="Pfam" id="PF00001">
    <property type="entry name" value="7tm_1"/>
    <property type="match status" value="1"/>
</dbReference>
<feature type="transmembrane region" description="Helical" evidence="5">
    <location>
        <begin position="216"/>
        <end position="233"/>
    </location>
</feature>
<reference evidence="7 8" key="1">
    <citation type="journal article" date="2021" name="Cell">
        <title>Tracing the genetic footprints of vertebrate landing in non-teleost ray-finned fishes.</title>
        <authorList>
            <person name="Bi X."/>
            <person name="Wang K."/>
            <person name="Yang L."/>
            <person name="Pan H."/>
            <person name="Jiang H."/>
            <person name="Wei Q."/>
            <person name="Fang M."/>
            <person name="Yu H."/>
            <person name="Zhu C."/>
            <person name="Cai Y."/>
            <person name="He Y."/>
            <person name="Gan X."/>
            <person name="Zeng H."/>
            <person name="Yu D."/>
            <person name="Zhu Y."/>
            <person name="Jiang H."/>
            <person name="Qiu Q."/>
            <person name="Yang H."/>
            <person name="Zhang Y.E."/>
            <person name="Wang W."/>
            <person name="Zhu M."/>
            <person name="He S."/>
            <person name="Zhang G."/>
        </authorList>
    </citation>
    <scope>NUCLEOTIDE SEQUENCE [LARGE SCALE GENOMIC DNA]</scope>
    <source>
        <strain evidence="7">Bchr_013</strain>
    </source>
</reference>
<evidence type="ECO:0000256" key="1">
    <source>
        <dbReference type="ARBA" id="ARBA00004370"/>
    </source>
</evidence>
<feature type="transmembrane region" description="Helical" evidence="5">
    <location>
        <begin position="50"/>
        <end position="76"/>
    </location>
</feature>
<comment type="caution">
    <text evidence="7">The sequence shown here is derived from an EMBL/GenBank/DDBJ whole genome shotgun (WGS) entry which is preliminary data.</text>
</comment>
<feature type="transmembrane region" description="Helical" evidence="5">
    <location>
        <begin position="122"/>
        <end position="143"/>
    </location>
</feature>
<dbReference type="CDD" id="cd00637">
    <property type="entry name" value="7tm_classA_rhodopsin-like"/>
    <property type="match status" value="1"/>
</dbReference>
<dbReference type="GO" id="GO:0016020">
    <property type="term" value="C:membrane"/>
    <property type="evidence" value="ECO:0007669"/>
    <property type="project" value="UniProtKB-SubCell"/>
</dbReference>
<organism evidence="7 8">
    <name type="scientific">Polypterus senegalus</name>
    <name type="common">Senegal bichir</name>
    <dbReference type="NCBI Taxonomy" id="55291"/>
    <lineage>
        <taxon>Eukaryota</taxon>
        <taxon>Metazoa</taxon>
        <taxon>Chordata</taxon>
        <taxon>Craniata</taxon>
        <taxon>Vertebrata</taxon>
        <taxon>Euteleostomi</taxon>
        <taxon>Actinopterygii</taxon>
        <taxon>Polypteriformes</taxon>
        <taxon>Polypteridae</taxon>
        <taxon>Polypterus</taxon>
    </lineage>
</organism>
<dbReference type="SUPFAM" id="SSF81321">
    <property type="entry name" value="Family A G protein-coupled receptor-like"/>
    <property type="match status" value="1"/>
</dbReference>
<sequence>MIQCFLKELIQFNNTEVALDRSSANISPLNPSLTILEDWTSVLTYGKGKLYIIPAAFFLLALLLASPIILLAIFSNHSLYQETRYRLLANTLISDLIYSVVNLIITATNIAPFLFPKIMCQILLGFLTMTYYNGVLNITAMVVDLYLAVNWPLHYNSLLPPRRAIKMILCIWGLSALTPIVTYIIMSAKEDLMCAVPVCVIDMIFFLHQTDQTLGQFNYFGLVIMFCSCFVVIPKEQLELCQLSHQILLEEHIERQSIILMSTKL</sequence>
<keyword evidence="2 5" id="KW-0812">Transmembrane</keyword>
<proteinExistence type="predicted"/>
<dbReference type="GO" id="GO:0004930">
    <property type="term" value="F:G protein-coupled receptor activity"/>
    <property type="evidence" value="ECO:0007669"/>
    <property type="project" value="InterPro"/>
</dbReference>
<feature type="non-terminal residue" evidence="7">
    <location>
        <position position="1"/>
    </location>
</feature>
<comment type="subcellular location">
    <subcellularLocation>
        <location evidence="1">Membrane</location>
    </subcellularLocation>
</comment>
<dbReference type="GO" id="GO:0004984">
    <property type="term" value="F:olfactory receptor activity"/>
    <property type="evidence" value="ECO:0007669"/>
    <property type="project" value="TreeGrafter"/>
</dbReference>
<evidence type="ECO:0000256" key="4">
    <source>
        <dbReference type="ARBA" id="ARBA00023136"/>
    </source>
</evidence>
<protein>
    <submittedName>
        <fullName evidence="7">GP148 protein</fullName>
    </submittedName>
</protein>
<dbReference type="EMBL" id="JAATIS010004040">
    <property type="protein sequence ID" value="KAG2462081.1"/>
    <property type="molecule type" value="Genomic_DNA"/>
</dbReference>
<evidence type="ECO:0000256" key="5">
    <source>
        <dbReference type="SAM" id="Phobius"/>
    </source>
</evidence>
<accession>A0A8X7X644</accession>
<name>A0A8X7X644_POLSE</name>
<keyword evidence="4 5" id="KW-0472">Membrane</keyword>
<feature type="domain" description="G-protein coupled receptors family 1 profile" evidence="6">
    <location>
        <begin position="65"/>
        <end position="234"/>
    </location>
</feature>
<dbReference type="InterPro" id="IPR017452">
    <property type="entry name" value="GPCR_Rhodpsn_7TM"/>
</dbReference>
<gene>
    <name evidence="7" type="primary">Gpr148_1</name>
    <name evidence="7" type="ORF">GTO96_0000979</name>
</gene>
<keyword evidence="8" id="KW-1185">Reference proteome</keyword>
<dbReference type="AlphaFoldDB" id="A0A8X7X644"/>
<evidence type="ECO:0000259" key="6">
    <source>
        <dbReference type="PROSITE" id="PS50262"/>
    </source>
</evidence>
<feature type="transmembrane region" description="Helical" evidence="5">
    <location>
        <begin position="96"/>
        <end position="115"/>
    </location>
</feature>
<dbReference type="PANTHER" id="PTHR26451:SF928">
    <property type="entry name" value="G-PROTEIN COUPLED RECEPTOR 148-RELATED"/>
    <property type="match status" value="1"/>
</dbReference>
<dbReference type="Proteomes" id="UP000886611">
    <property type="component" value="Unassembled WGS sequence"/>
</dbReference>
<evidence type="ECO:0000256" key="2">
    <source>
        <dbReference type="ARBA" id="ARBA00022692"/>
    </source>
</evidence>
<dbReference type="PROSITE" id="PS50262">
    <property type="entry name" value="G_PROTEIN_RECEP_F1_2"/>
    <property type="match status" value="1"/>
</dbReference>
<dbReference type="PANTHER" id="PTHR26451">
    <property type="entry name" value="G_PROTEIN_RECEP_F1_2 DOMAIN-CONTAINING PROTEIN"/>
    <property type="match status" value="1"/>
</dbReference>